<dbReference type="Proteomes" id="UP000191004">
    <property type="component" value="Unassembled WGS sequence"/>
</dbReference>
<comment type="caution">
    <text evidence="1">The sequence shown here is derived from an EMBL/GenBank/DDBJ whole genome shotgun (WGS) entry which is preliminary data.</text>
</comment>
<dbReference type="AlphaFoldDB" id="A0A1T3CHQ7"/>
<sequence length="137" mass="15168">MAESKNALIELTDPGKAIAGVLVDSARSKSTLIELRLATSLSTNGDEAITNVLAALLETNQDIYELLRSYFPGTYMVSQESLKQSQTLTQMILQVLQMPMEEAGKAMGILVWTTGDWSGSKARQYYLVHTIQYSQEF</sequence>
<keyword evidence="2" id="KW-1185">Reference proteome</keyword>
<accession>A0A1T3CHQ7</accession>
<name>A0A1T3CHQ7_9HYPO</name>
<protein>
    <submittedName>
        <fullName evidence="1">Uncharacterized protein</fullName>
    </submittedName>
</protein>
<dbReference type="EMBL" id="LVVK01000017">
    <property type="protein sequence ID" value="OPB40628.1"/>
    <property type="molecule type" value="Genomic_DNA"/>
</dbReference>
<reference evidence="1 2" key="1">
    <citation type="submission" date="2016-04" db="EMBL/GenBank/DDBJ databases">
        <title>Multiple horizontal gene transfer events from other fungi enriched the ability of the initially mycotrophic fungus Trichoderma (Ascomycota) to feed on dead plant biomass.</title>
        <authorList>
            <person name="Atanasova L."/>
            <person name="Chenthamara K."/>
            <person name="Zhang J."/>
            <person name="Grujic M."/>
            <person name="Henrissat B."/>
            <person name="Kuo A."/>
            <person name="Aertz A."/>
            <person name="Salamov A."/>
            <person name="Lipzen A."/>
            <person name="Labutti K."/>
            <person name="Barry K."/>
            <person name="Miao Y."/>
            <person name="Rahimi M.J."/>
            <person name="Shen Q."/>
            <person name="Grigoriev I.V."/>
            <person name="Kubicek C.P."/>
            <person name="Druzhinina I.S."/>
        </authorList>
    </citation>
    <scope>NUCLEOTIDE SEQUENCE [LARGE SCALE GENOMIC DNA]</scope>
    <source>
        <strain evidence="1 2">NJAU 4742</strain>
    </source>
</reference>
<organism evidence="1 2">
    <name type="scientific">Trichoderma guizhouense</name>
    <dbReference type="NCBI Taxonomy" id="1491466"/>
    <lineage>
        <taxon>Eukaryota</taxon>
        <taxon>Fungi</taxon>
        <taxon>Dikarya</taxon>
        <taxon>Ascomycota</taxon>
        <taxon>Pezizomycotina</taxon>
        <taxon>Sordariomycetes</taxon>
        <taxon>Hypocreomycetidae</taxon>
        <taxon>Hypocreales</taxon>
        <taxon>Hypocreaceae</taxon>
        <taxon>Trichoderma</taxon>
    </lineage>
</organism>
<evidence type="ECO:0000313" key="1">
    <source>
        <dbReference type="EMBL" id="OPB40628.1"/>
    </source>
</evidence>
<proteinExistence type="predicted"/>
<evidence type="ECO:0000313" key="2">
    <source>
        <dbReference type="Proteomes" id="UP000191004"/>
    </source>
</evidence>
<gene>
    <name evidence="1" type="ORF">A0O28_0007080</name>
</gene>